<reference evidence="8" key="1">
    <citation type="submission" date="2024-07" db="EMBL/GenBank/DDBJ databases">
        <title>Complete genome sequence of Verrucomicrobiaceae bacterium NT6N.</title>
        <authorList>
            <person name="Huang C."/>
            <person name="Takami H."/>
            <person name="Hamasaki K."/>
        </authorList>
    </citation>
    <scope>NUCLEOTIDE SEQUENCE</scope>
    <source>
        <strain evidence="8">NT6N</strain>
    </source>
</reference>
<evidence type="ECO:0000256" key="5">
    <source>
        <dbReference type="ARBA" id="ARBA00023136"/>
    </source>
</evidence>
<keyword evidence="5 6" id="KW-0472">Membrane</keyword>
<comment type="subcellular location">
    <subcellularLocation>
        <location evidence="1">Cell membrane</location>
        <topology evidence="1">Multi-pass membrane protein</topology>
    </subcellularLocation>
</comment>
<dbReference type="SUPFAM" id="SSF103481">
    <property type="entry name" value="Multidrug resistance efflux transporter EmrE"/>
    <property type="match status" value="2"/>
</dbReference>
<dbReference type="InterPro" id="IPR037185">
    <property type="entry name" value="EmrE-like"/>
</dbReference>
<evidence type="ECO:0000259" key="7">
    <source>
        <dbReference type="Pfam" id="PF00892"/>
    </source>
</evidence>
<evidence type="ECO:0000313" key="8">
    <source>
        <dbReference type="EMBL" id="BDS06922.1"/>
    </source>
</evidence>
<evidence type="ECO:0000256" key="1">
    <source>
        <dbReference type="ARBA" id="ARBA00004651"/>
    </source>
</evidence>
<evidence type="ECO:0000256" key="2">
    <source>
        <dbReference type="ARBA" id="ARBA00022475"/>
    </source>
</evidence>
<dbReference type="Pfam" id="PF00892">
    <property type="entry name" value="EamA"/>
    <property type="match status" value="2"/>
</dbReference>
<dbReference type="PANTHER" id="PTHR32322:SF18">
    <property type="entry name" value="S-ADENOSYLMETHIONINE_S-ADENOSYLHOMOCYSTEINE TRANSPORTER"/>
    <property type="match status" value="1"/>
</dbReference>
<feature type="transmembrane region" description="Helical" evidence="6">
    <location>
        <begin position="279"/>
        <end position="295"/>
    </location>
</feature>
<protein>
    <submittedName>
        <fullName evidence="8">Transporter</fullName>
    </submittedName>
</protein>
<feature type="transmembrane region" description="Helical" evidence="6">
    <location>
        <begin position="192"/>
        <end position="212"/>
    </location>
</feature>
<dbReference type="PANTHER" id="PTHR32322">
    <property type="entry name" value="INNER MEMBRANE TRANSPORTER"/>
    <property type="match status" value="1"/>
</dbReference>
<proteinExistence type="predicted"/>
<keyword evidence="3 6" id="KW-0812">Transmembrane</keyword>
<feature type="transmembrane region" description="Helical" evidence="6">
    <location>
        <begin position="224"/>
        <end position="244"/>
    </location>
</feature>
<keyword evidence="4 6" id="KW-1133">Transmembrane helix</keyword>
<evidence type="ECO:0000256" key="3">
    <source>
        <dbReference type="ARBA" id="ARBA00022692"/>
    </source>
</evidence>
<dbReference type="EMBL" id="AP026866">
    <property type="protein sequence ID" value="BDS06922.1"/>
    <property type="molecule type" value="Genomic_DNA"/>
</dbReference>
<gene>
    <name evidence="8" type="ORF">NT6N_19620</name>
</gene>
<dbReference type="KEGG" id="osu:NT6N_19620"/>
<feature type="transmembrane region" description="Helical" evidence="6">
    <location>
        <begin position="104"/>
        <end position="125"/>
    </location>
</feature>
<evidence type="ECO:0000256" key="4">
    <source>
        <dbReference type="ARBA" id="ARBA00022989"/>
    </source>
</evidence>
<keyword evidence="2" id="KW-1003">Cell membrane</keyword>
<feature type="domain" description="EamA" evidence="7">
    <location>
        <begin position="161"/>
        <end position="295"/>
    </location>
</feature>
<dbReference type="InterPro" id="IPR050638">
    <property type="entry name" value="AA-Vitamin_Transporters"/>
</dbReference>
<dbReference type="GO" id="GO:0005886">
    <property type="term" value="C:plasma membrane"/>
    <property type="evidence" value="ECO:0007669"/>
    <property type="project" value="UniProtKB-SubCell"/>
</dbReference>
<organism evidence="8">
    <name type="scientific">Oceaniferula spumae</name>
    <dbReference type="NCBI Taxonomy" id="2979115"/>
    <lineage>
        <taxon>Bacteria</taxon>
        <taxon>Pseudomonadati</taxon>
        <taxon>Verrucomicrobiota</taxon>
        <taxon>Verrucomicrobiia</taxon>
        <taxon>Verrucomicrobiales</taxon>
        <taxon>Verrucomicrobiaceae</taxon>
        <taxon>Oceaniferula</taxon>
    </lineage>
</organism>
<feature type="transmembrane region" description="Helical" evidence="6">
    <location>
        <begin position="76"/>
        <end position="98"/>
    </location>
</feature>
<evidence type="ECO:0000256" key="6">
    <source>
        <dbReference type="SAM" id="Phobius"/>
    </source>
</evidence>
<feature type="transmembrane region" description="Helical" evidence="6">
    <location>
        <begin position="46"/>
        <end position="64"/>
    </location>
</feature>
<feature type="transmembrane region" description="Helical" evidence="6">
    <location>
        <begin position="256"/>
        <end position="273"/>
    </location>
</feature>
<sequence length="310" mass="33454">MTISSRMCPFAVLICALLWGSAFPGIKAIYAEWEQLGVEAHMPNRLLLAGVRFTIAGAFLLLLARQPIKELRRTPWVPLALFAATQTYIQYVLFYTALSVSSAVLGGLLVASGSFWWLVLAPLILKTPWPSRVQWSLIAVGAAGVFLAVYKPGAGSGQPVLGAVLFCCSTLSGTFGVIILQKVMKTMGAKAATGFGLFLGGVMLMCSGAAAWSDFAQLFSTKVIWLTLYLAFVSATGFGLWNYLTSLFPVNLLAGYRFLVPVCAVVESSLFVTGESPGLGIWIGGLLVIFAVIFLQRQQGKMDRLVHRKI</sequence>
<accession>A0AAT9FLE0</accession>
<feature type="transmembrane region" description="Helical" evidence="6">
    <location>
        <begin position="160"/>
        <end position="180"/>
    </location>
</feature>
<name>A0AAT9FLE0_9BACT</name>
<feature type="transmembrane region" description="Helical" evidence="6">
    <location>
        <begin position="137"/>
        <end position="154"/>
    </location>
</feature>
<dbReference type="AlphaFoldDB" id="A0AAT9FLE0"/>
<dbReference type="InterPro" id="IPR000620">
    <property type="entry name" value="EamA_dom"/>
</dbReference>
<feature type="domain" description="EamA" evidence="7">
    <location>
        <begin position="10"/>
        <end position="149"/>
    </location>
</feature>